<feature type="domain" description="Bacteriophage tail tape measure C-terminal" evidence="3">
    <location>
        <begin position="1017"/>
        <end position="1091"/>
    </location>
</feature>
<proteinExistence type="predicted"/>
<evidence type="ECO:0000313" key="6">
    <source>
        <dbReference type="Proteomes" id="UP000264036"/>
    </source>
</evidence>
<name>A0A356LBP9_9BURK</name>
<dbReference type="NCBIfam" id="TIGR02675">
    <property type="entry name" value="tape_meas_nterm"/>
    <property type="match status" value="1"/>
</dbReference>
<dbReference type="AlphaFoldDB" id="A0A356LBP9"/>
<feature type="domain" description="Tape measure protein N-terminal" evidence="4">
    <location>
        <begin position="76"/>
        <end position="266"/>
    </location>
</feature>
<dbReference type="Pfam" id="PF09718">
    <property type="entry name" value="Tape_meas_lam_C"/>
    <property type="match status" value="1"/>
</dbReference>
<evidence type="ECO:0000259" key="4">
    <source>
        <dbReference type="Pfam" id="PF20155"/>
    </source>
</evidence>
<dbReference type="Proteomes" id="UP000264036">
    <property type="component" value="Unassembled WGS sequence"/>
</dbReference>
<dbReference type="InterPro" id="IPR013491">
    <property type="entry name" value="Tape_meas_N"/>
</dbReference>
<feature type="region of interest" description="Disordered" evidence="2">
    <location>
        <begin position="1231"/>
        <end position="1253"/>
    </location>
</feature>
<organism evidence="5 6">
    <name type="scientific">Advenella kashmirensis</name>
    <dbReference type="NCBI Taxonomy" id="310575"/>
    <lineage>
        <taxon>Bacteria</taxon>
        <taxon>Pseudomonadati</taxon>
        <taxon>Pseudomonadota</taxon>
        <taxon>Betaproteobacteria</taxon>
        <taxon>Burkholderiales</taxon>
        <taxon>Alcaligenaceae</taxon>
    </lineage>
</organism>
<feature type="compositionally biased region" description="Polar residues" evidence="2">
    <location>
        <begin position="1231"/>
        <end position="1242"/>
    </location>
</feature>
<comment type="caution">
    <text evidence="5">The sequence shown here is derived from an EMBL/GenBank/DDBJ whole genome shotgun (WGS) entry which is preliminary data.</text>
</comment>
<gene>
    <name evidence="5" type="ORF">DD666_00835</name>
</gene>
<dbReference type="NCBIfam" id="TIGR01541">
    <property type="entry name" value="tape_meas_lam_C"/>
    <property type="match status" value="1"/>
</dbReference>
<dbReference type="EMBL" id="DOEK01000003">
    <property type="protein sequence ID" value="HBP27945.1"/>
    <property type="molecule type" value="Genomic_DNA"/>
</dbReference>
<dbReference type="InterPro" id="IPR006431">
    <property type="entry name" value="Phage_tape_meas_C"/>
</dbReference>
<evidence type="ECO:0000256" key="1">
    <source>
        <dbReference type="SAM" id="Coils"/>
    </source>
</evidence>
<feature type="compositionally biased region" description="Basic residues" evidence="2">
    <location>
        <begin position="1243"/>
        <end position="1253"/>
    </location>
</feature>
<protein>
    <submittedName>
        <fullName evidence="5">Phage tail tape measure protein</fullName>
    </submittedName>
</protein>
<dbReference type="Pfam" id="PF20155">
    <property type="entry name" value="TMP_3"/>
    <property type="match status" value="1"/>
</dbReference>
<accession>A0A356LBP9</accession>
<evidence type="ECO:0000259" key="3">
    <source>
        <dbReference type="Pfam" id="PF09718"/>
    </source>
</evidence>
<keyword evidence="1" id="KW-0175">Coiled coil</keyword>
<feature type="coiled-coil region" evidence="1">
    <location>
        <begin position="535"/>
        <end position="626"/>
    </location>
</feature>
<sequence length="1253" mass="132476">MAGALGSLNILLGLDTAKFTSALGKTDYQSQNFARKFTKNMQSIDASADKAARAVSGIKTSMQSIIAISAGAFSAREVLRYADGYTDLQNRLRLVTKSTQELGLATNAVFDIALRTNQSIDATAQVYQRFAQNAEQLGLSLNDVGKVTDTVSKAIAISGASGASAEAALVQFGQALASGVLRGQELNSVMEQTQGLSQAIADGLGVPIGALRGLAEQGKLTTDVLIEALNNAAEGVDQKFSTRVVTVAQSFTNLSTAAAKFIGEANTGVGVTRVLAGGVDLLARNLDLLGNAVFIAGAGFAGLKAASIAPALFQMGAAATVATTGFLRQQAATIVLTGAMGGARSVALGLTAALRGFALTPVGLALLAASAAFVYLTSAQNSNKKSLDDLSLSLDDYIDKVKEKTRVELQSAEVGLNSAIADQKKALSSAFSGFSLGGRNAAVSQQFKEIAENTALSADEMSEAFSSLIERSASTSTSLERQKDKMIELAASVVEGRKKLDDLESRQKAVKGAMDGTTTATGRNTTAMQANAKAVAEAQKEYDKLIASLKEQTATFGLDGAGLARYKAQILGVADAQVELAALQGRQVELLERVKESVQEGNNAAQAAAQREYQANSDRIAQLERMEKLEKARAEASKYASDLSVEGVRKYIEAQSQISALASINTSSAGLRIKGTQATGGGSTNGAVFAVAQMLQQMQGSNLRHFASFNDNFHSGTSSKHASGLAFDASLVNGAAGAAQAVKDLTAQLEALGLTAGKDFKIIDEYANPSKNATGGHLHFQFQNATAASRLGSTGDPVNRAIDAGRLERNKKLSEFELAAVKRVSEARQNAAQNELRMLELADQKNGEYYAKREALIQKETAARISGIDAEIEILRRANNDESRQKVLDLEAEKNKLLADQSVSLAEIRKEHEDIGKAASKAMREAQASAQLYIDTLKQNDFRTLGAFGMGDRDKALAERQNAESDRFADNMRDLQTKKGTMSEADFNAIAQGYKEMYDAALVQAQWFYEAEGEARGNWMNGFTSSLANYTDSANNMAENVSTVFGTVTSGLEDAWVNFVTTGKLSFSDLARSVIADIARIQARSAISSIFNLVAGSLAGGALGGATVNGSSYMPSGGWSFATGGYTGTGGKYEPAGIVHKGEGVLNQEEMMRLGGVTGFYALRQSIARGYANGGVGGQAAQRVTSFGRDSSGISIVNQTQGRVDKAREVVMSDGERMLLLEQMEDRIANSWANPNSKNSTNFRKHVKAERVR</sequence>
<reference evidence="5 6" key="1">
    <citation type="journal article" date="2018" name="Nat. Biotechnol.">
        <title>A standardized bacterial taxonomy based on genome phylogeny substantially revises the tree of life.</title>
        <authorList>
            <person name="Parks D.H."/>
            <person name="Chuvochina M."/>
            <person name="Waite D.W."/>
            <person name="Rinke C."/>
            <person name="Skarshewski A."/>
            <person name="Chaumeil P.A."/>
            <person name="Hugenholtz P."/>
        </authorList>
    </citation>
    <scope>NUCLEOTIDE SEQUENCE [LARGE SCALE GENOMIC DNA]</scope>
    <source>
        <strain evidence="5">UBA10707</strain>
    </source>
</reference>
<evidence type="ECO:0000256" key="2">
    <source>
        <dbReference type="SAM" id="MobiDB-lite"/>
    </source>
</evidence>
<evidence type="ECO:0000313" key="5">
    <source>
        <dbReference type="EMBL" id="HBP27945.1"/>
    </source>
</evidence>